<sequence length="198" mass="23315">MLNGIINYIYVIVSIFLNYYDECTFMKDSISLSTTLQFIIQKSKNASSHKINFKTNTEIVLRILRFENIKKKLRSFMVTIKLPSPAYCLHSCVLKPKSNDQKTGQVVPNNLQTVFVVRRTLPGLFFYHSIAMAKQWRYIRCMIICINIRLECRVTTLFLTILLNSTIYYCFKLEKKYHSVYKSIYNNLHTSVIFSIIY</sequence>
<accession>A0A6G0TY59</accession>
<dbReference type="Proteomes" id="UP000475862">
    <property type="component" value="Unassembled WGS sequence"/>
</dbReference>
<dbReference type="AlphaFoldDB" id="A0A6G0TY59"/>
<proteinExistence type="predicted"/>
<reference evidence="1 2" key="1">
    <citation type="submission" date="2019-08" db="EMBL/GenBank/DDBJ databases">
        <title>The genome of the soybean aphid Biotype 1, its phylome, world population structure and adaptation to the North American continent.</title>
        <authorList>
            <person name="Giordano R."/>
            <person name="Donthu R.K."/>
            <person name="Hernandez A.G."/>
            <person name="Wright C.L."/>
            <person name="Zimin A.V."/>
        </authorList>
    </citation>
    <scope>NUCLEOTIDE SEQUENCE [LARGE SCALE GENOMIC DNA]</scope>
    <source>
        <tissue evidence="1">Whole aphids</tissue>
    </source>
</reference>
<comment type="caution">
    <text evidence="1">The sequence shown here is derived from an EMBL/GenBank/DDBJ whole genome shotgun (WGS) entry which is preliminary data.</text>
</comment>
<evidence type="ECO:0000313" key="2">
    <source>
        <dbReference type="Proteomes" id="UP000475862"/>
    </source>
</evidence>
<keyword evidence="2" id="KW-1185">Reference proteome</keyword>
<dbReference type="EMBL" id="VYZN01000013">
    <property type="protein sequence ID" value="KAE9540750.1"/>
    <property type="molecule type" value="Genomic_DNA"/>
</dbReference>
<protein>
    <submittedName>
        <fullName evidence="1">Uncharacterized protein</fullName>
    </submittedName>
</protein>
<gene>
    <name evidence="1" type="ORF">AGLY_003995</name>
</gene>
<evidence type="ECO:0000313" key="1">
    <source>
        <dbReference type="EMBL" id="KAE9540750.1"/>
    </source>
</evidence>
<name>A0A6G0TY59_APHGL</name>
<organism evidence="1 2">
    <name type="scientific">Aphis glycines</name>
    <name type="common">Soybean aphid</name>
    <dbReference type="NCBI Taxonomy" id="307491"/>
    <lineage>
        <taxon>Eukaryota</taxon>
        <taxon>Metazoa</taxon>
        <taxon>Ecdysozoa</taxon>
        <taxon>Arthropoda</taxon>
        <taxon>Hexapoda</taxon>
        <taxon>Insecta</taxon>
        <taxon>Pterygota</taxon>
        <taxon>Neoptera</taxon>
        <taxon>Paraneoptera</taxon>
        <taxon>Hemiptera</taxon>
        <taxon>Sternorrhyncha</taxon>
        <taxon>Aphidomorpha</taxon>
        <taxon>Aphidoidea</taxon>
        <taxon>Aphididae</taxon>
        <taxon>Aphidini</taxon>
        <taxon>Aphis</taxon>
        <taxon>Aphis</taxon>
    </lineage>
</organism>